<organism evidence="7 8">
    <name type="scientific">Niallia oryzisoli</name>
    <dbReference type="NCBI Taxonomy" id="1737571"/>
    <lineage>
        <taxon>Bacteria</taxon>
        <taxon>Bacillati</taxon>
        <taxon>Bacillota</taxon>
        <taxon>Bacilli</taxon>
        <taxon>Bacillales</taxon>
        <taxon>Bacillaceae</taxon>
        <taxon>Niallia</taxon>
    </lineage>
</organism>
<dbReference type="InterPro" id="IPR001851">
    <property type="entry name" value="ABC_transp_permease"/>
</dbReference>
<keyword evidence="2" id="KW-1003">Cell membrane</keyword>
<comment type="subcellular location">
    <subcellularLocation>
        <location evidence="1">Cell membrane</location>
        <topology evidence="1">Multi-pass membrane protein</topology>
    </subcellularLocation>
</comment>
<dbReference type="PANTHER" id="PTHR30482:SF10">
    <property type="entry name" value="HIGH-AFFINITY BRANCHED-CHAIN AMINO ACID TRANSPORT PROTEIN BRAE"/>
    <property type="match status" value="1"/>
</dbReference>
<dbReference type="Pfam" id="PF02653">
    <property type="entry name" value="BPD_transp_2"/>
    <property type="match status" value="1"/>
</dbReference>
<dbReference type="CDD" id="cd06581">
    <property type="entry name" value="TM_PBP1_LivM_like"/>
    <property type="match status" value="1"/>
</dbReference>
<evidence type="ECO:0000313" key="7">
    <source>
        <dbReference type="EMBL" id="WVX83860.1"/>
    </source>
</evidence>
<evidence type="ECO:0000256" key="5">
    <source>
        <dbReference type="ARBA" id="ARBA00023136"/>
    </source>
</evidence>
<evidence type="ECO:0000256" key="3">
    <source>
        <dbReference type="ARBA" id="ARBA00022692"/>
    </source>
</evidence>
<evidence type="ECO:0000256" key="4">
    <source>
        <dbReference type="ARBA" id="ARBA00022989"/>
    </source>
</evidence>
<keyword evidence="4 6" id="KW-1133">Transmembrane helix</keyword>
<evidence type="ECO:0000256" key="1">
    <source>
        <dbReference type="ARBA" id="ARBA00004651"/>
    </source>
</evidence>
<dbReference type="PANTHER" id="PTHR30482">
    <property type="entry name" value="HIGH-AFFINITY BRANCHED-CHAIN AMINO ACID TRANSPORT SYSTEM PERMEASE"/>
    <property type="match status" value="1"/>
</dbReference>
<keyword evidence="5 6" id="KW-0472">Membrane</keyword>
<keyword evidence="3 6" id="KW-0812">Transmembrane</keyword>
<accession>A0ABZ2CMN9</accession>
<feature type="transmembrane region" description="Helical" evidence="6">
    <location>
        <begin position="7"/>
        <end position="25"/>
    </location>
</feature>
<name>A0ABZ2CMN9_9BACI</name>
<dbReference type="Proteomes" id="UP001357223">
    <property type="component" value="Chromosome"/>
</dbReference>
<feature type="transmembrane region" description="Helical" evidence="6">
    <location>
        <begin position="31"/>
        <end position="53"/>
    </location>
</feature>
<feature type="transmembrane region" description="Helical" evidence="6">
    <location>
        <begin position="275"/>
        <end position="293"/>
    </location>
</feature>
<feature type="transmembrane region" description="Helical" evidence="6">
    <location>
        <begin position="157"/>
        <end position="176"/>
    </location>
</feature>
<proteinExistence type="predicted"/>
<keyword evidence="8" id="KW-1185">Reference proteome</keyword>
<protein>
    <submittedName>
        <fullName evidence="7">Branched-chain amino acid ABC transporter permease</fullName>
    </submittedName>
</protein>
<feature type="transmembrane region" description="Helical" evidence="6">
    <location>
        <begin position="114"/>
        <end position="133"/>
    </location>
</feature>
<evidence type="ECO:0000313" key="8">
    <source>
        <dbReference type="Proteomes" id="UP001357223"/>
    </source>
</evidence>
<dbReference type="InterPro" id="IPR043428">
    <property type="entry name" value="LivM-like"/>
</dbReference>
<evidence type="ECO:0000256" key="6">
    <source>
        <dbReference type="SAM" id="Phobius"/>
    </source>
</evidence>
<dbReference type="RefSeq" id="WP_338452732.1">
    <property type="nucleotide sequence ID" value="NZ_CP137640.1"/>
</dbReference>
<reference evidence="7 8" key="1">
    <citation type="submission" date="2023-10" db="EMBL/GenBank/DDBJ databases">
        <title>Niallia locisalis sp.nov. isolated from a salt pond sample.</title>
        <authorList>
            <person name="Li X.-J."/>
            <person name="Dong L."/>
        </authorList>
    </citation>
    <scope>NUCLEOTIDE SEQUENCE [LARGE SCALE GENOMIC DNA]</scope>
    <source>
        <strain evidence="7 8">DSM 29761</strain>
    </source>
</reference>
<feature type="transmembrane region" description="Helical" evidence="6">
    <location>
        <begin position="209"/>
        <end position="229"/>
    </location>
</feature>
<gene>
    <name evidence="7" type="ORF">R4Z09_13245</name>
</gene>
<feature type="transmembrane region" description="Helical" evidence="6">
    <location>
        <begin position="85"/>
        <end position="107"/>
    </location>
</feature>
<sequence length="334" mass="35980">MKRLILDGKFWVIFLILLMLALPLITGQSGYLMTLLVMICVYAITSMALNLLIGYGGQISVGHAGFLSVGGYSVAILSTKLGLPFILTLPLSGVITAIIGLFIGLPAVRLSGHFLAVITLGFGISIPLIALNWDSITGGYSGIAFFRPEWLSSDLPFFYMVIGITIVCFWIMYNILKSSFGRAFVAIRESEVAAQATGINISLYKTMMFVISAFFTGIAGGLYGYWFGFVSPNDFTVMTSFLLLAMIVVGGLASVPGAIIGAIIFTVLPELTRSFIGFTNIIIGLAVVLVILFRPQGFISLIDLTKMRKKPELKEQSIVMTDHNQGGAAKGANL</sequence>
<dbReference type="EMBL" id="CP137640">
    <property type="protein sequence ID" value="WVX83860.1"/>
    <property type="molecule type" value="Genomic_DNA"/>
</dbReference>
<evidence type="ECO:0000256" key="2">
    <source>
        <dbReference type="ARBA" id="ARBA00022475"/>
    </source>
</evidence>
<feature type="transmembrane region" description="Helical" evidence="6">
    <location>
        <begin position="241"/>
        <end position="268"/>
    </location>
</feature>